<comment type="similarity">
    <text evidence="1">Belongs to the PA-PLA1 family.</text>
</comment>
<dbReference type="InterPro" id="IPR057826">
    <property type="entry name" value="WWE_C20G8.02"/>
</dbReference>
<dbReference type="WBParaSite" id="PTRK_0001495200.1">
    <property type="protein sequence ID" value="PTRK_0001495200.1"/>
    <property type="gene ID" value="PTRK_0001495200"/>
</dbReference>
<dbReference type="GO" id="GO:0004620">
    <property type="term" value="F:phospholipase activity"/>
    <property type="evidence" value="ECO:0007669"/>
    <property type="project" value="TreeGrafter"/>
</dbReference>
<evidence type="ECO:0000313" key="4">
    <source>
        <dbReference type="Proteomes" id="UP000038045"/>
    </source>
</evidence>
<dbReference type="InterPro" id="IPR004177">
    <property type="entry name" value="DDHD_dom"/>
</dbReference>
<evidence type="ECO:0000256" key="1">
    <source>
        <dbReference type="ARBA" id="ARBA00038464"/>
    </source>
</evidence>
<dbReference type="Pfam" id="PF02862">
    <property type="entry name" value="DDHD"/>
    <property type="match status" value="1"/>
</dbReference>
<dbReference type="Pfam" id="PF23463">
    <property type="entry name" value="WWE_2"/>
    <property type="match status" value="1"/>
</dbReference>
<proteinExistence type="inferred from homology"/>
<dbReference type="SMART" id="SM01127">
    <property type="entry name" value="DDHD"/>
    <property type="match status" value="1"/>
</dbReference>
<feature type="compositionally biased region" description="Acidic residues" evidence="2">
    <location>
        <begin position="539"/>
        <end position="550"/>
    </location>
</feature>
<evidence type="ECO:0000313" key="5">
    <source>
        <dbReference type="WBParaSite" id="PTRK_0001495200.1"/>
    </source>
</evidence>
<dbReference type="GO" id="GO:0046872">
    <property type="term" value="F:metal ion binding"/>
    <property type="evidence" value="ECO:0007669"/>
    <property type="project" value="InterPro"/>
</dbReference>
<evidence type="ECO:0000259" key="3">
    <source>
        <dbReference type="PROSITE" id="PS51043"/>
    </source>
</evidence>
<sequence length="686" mass="79531">MDPSQAPPRPTEGPHIKKKKRRVTPLKVQEIRWFYKKTSDSKYIPFSGYDSINIEFRYRRNLNIELDKDAIEIEKKFTQTDDVIVLDGLYIADASLTHISPLYWKDESYQISRGIWFIEDDMQPLPNQFAELIEDHHLKFFKDQVITEKTAGSEKESGSKKPLITSLTCFADEIRWNSVNDVYLYSNPKANKIMRLLTWSKSVQLCRGYTEDAEIEDGKPDFTDLMFVVHGIGQKGYENLIAKNTQQMRDILNPMMEKHLKGCKKKLIMLPIEWRSSLVLDNELSSHILLSRMSSVRESLNSIAMDIMFYQSPLYRTEIINGVIRQLNNVYRTFIKNNPNFKGKISVFAHSLGSVILYDILSTWSPLKIYDEYVSKSLESKLESLHDEEKQNLKSYITARKDIYEKVVVSDLLNEQEEDLLFSVKNLFCVGSPLAVFLIMRGAKSENLYLNKNRLEKIINIFHPLDPVAYRLEPMFHHSYKFIKPVKLFPSTDERSYTSSYKLQPEFIKSYYKKMKHEKTQGNVNISENPIKGDVTDPFGDDFDSDESFDDGVSPRSQSPTSSITIESTSTANTIIDSEVTKKPWFGKSKQTKDSEKVKDMVDLPTQKEEINTFLSQIPSQYQIKQRIDYQVQPTLTEKGYLGMLKGHFSYWTNPDVVTFVVNILLQEHEEEFGLVDTIQEEVSKL</sequence>
<dbReference type="GO" id="GO:0005737">
    <property type="term" value="C:cytoplasm"/>
    <property type="evidence" value="ECO:0007669"/>
    <property type="project" value="TreeGrafter"/>
</dbReference>
<keyword evidence="4" id="KW-1185">Reference proteome</keyword>
<feature type="region of interest" description="Disordered" evidence="2">
    <location>
        <begin position="1"/>
        <end position="21"/>
    </location>
</feature>
<dbReference type="PANTHER" id="PTHR23509:SF48">
    <property type="entry name" value="INTRACELLULAR PHOSPHOLIPASE A1"/>
    <property type="match status" value="1"/>
</dbReference>
<feature type="region of interest" description="Disordered" evidence="2">
    <location>
        <begin position="522"/>
        <end position="570"/>
    </location>
</feature>
<name>A0A0N5A0K5_PARTI</name>
<dbReference type="InterPro" id="IPR058055">
    <property type="entry name" value="PA-PLA1"/>
</dbReference>
<dbReference type="Proteomes" id="UP000038045">
    <property type="component" value="Unplaced"/>
</dbReference>
<accession>A0A0N5A0K5</accession>
<dbReference type="AlphaFoldDB" id="A0A0N5A0K5"/>
<feature type="domain" description="DDHD" evidence="3">
    <location>
        <begin position="420"/>
        <end position="667"/>
    </location>
</feature>
<dbReference type="STRING" id="131310.A0A0N5A0K5"/>
<feature type="compositionally biased region" description="Low complexity" evidence="2">
    <location>
        <begin position="551"/>
        <end position="570"/>
    </location>
</feature>
<dbReference type="PANTHER" id="PTHR23509">
    <property type="entry name" value="PA-PL1 PHOSPHOLIPASE FAMILY"/>
    <property type="match status" value="1"/>
</dbReference>
<feature type="compositionally biased region" description="Pro residues" evidence="2">
    <location>
        <begin position="1"/>
        <end position="11"/>
    </location>
</feature>
<evidence type="ECO:0000256" key="2">
    <source>
        <dbReference type="SAM" id="MobiDB-lite"/>
    </source>
</evidence>
<organism evidence="4 5">
    <name type="scientific">Parastrongyloides trichosuri</name>
    <name type="common">Possum-specific nematode worm</name>
    <dbReference type="NCBI Taxonomy" id="131310"/>
    <lineage>
        <taxon>Eukaryota</taxon>
        <taxon>Metazoa</taxon>
        <taxon>Ecdysozoa</taxon>
        <taxon>Nematoda</taxon>
        <taxon>Chromadorea</taxon>
        <taxon>Rhabditida</taxon>
        <taxon>Tylenchina</taxon>
        <taxon>Panagrolaimomorpha</taxon>
        <taxon>Strongyloidoidea</taxon>
        <taxon>Strongyloididae</taxon>
        <taxon>Parastrongyloides</taxon>
    </lineage>
</organism>
<protein>
    <submittedName>
        <fullName evidence="5">DDHD domain-containing protein</fullName>
    </submittedName>
</protein>
<reference evidence="5" key="1">
    <citation type="submission" date="2017-02" db="UniProtKB">
        <authorList>
            <consortium name="WormBaseParasite"/>
        </authorList>
    </citation>
    <scope>IDENTIFICATION</scope>
</reference>
<dbReference type="PROSITE" id="PS51043">
    <property type="entry name" value="DDHD"/>
    <property type="match status" value="1"/>
</dbReference>